<dbReference type="AlphaFoldDB" id="A0A2M9Z9W2"/>
<reference evidence="2 3" key="1">
    <citation type="submission" date="2017-07" db="EMBL/GenBank/DDBJ databases">
        <title>Leptospira spp. isolated from tropical soils.</title>
        <authorList>
            <person name="Thibeaux R."/>
            <person name="Iraola G."/>
            <person name="Ferres I."/>
            <person name="Bierque E."/>
            <person name="Girault D."/>
            <person name="Soupe-Gilbert M.-E."/>
            <person name="Picardeau M."/>
            <person name="Goarant C."/>
        </authorList>
    </citation>
    <scope>NUCLEOTIDE SEQUENCE [LARGE SCALE GENOMIC DNA]</scope>
    <source>
        <strain evidence="2 3">FH2-C-A2</strain>
    </source>
</reference>
<keyword evidence="1" id="KW-1133">Transmembrane helix</keyword>
<gene>
    <name evidence="2" type="ORF">CH371_14785</name>
</gene>
<dbReference type="NCBIfam" id="TIGR02532">
    <property type="entry name" value="IV_pilin_GFxxxE"/>
    <property type="match status" value="1"/>
</dbReference>
<keyword evidence="1" id="KW-0472">Membrane</keyword>
<name>A0A2M9Z9W2_9LEPT</name>
<evidence type="ECO:0000313" key="3">
    <source>
        <dbReference type="Proteomes" id="UP000231912"/>
    </source>
</evidence>
<dbReference type="Proteomes" id="UP000231912">
    <property type="component" value="Unassembled WGS sequence"/>
</dbReference>
<dbReference type="RefSeq" id="WP_100759578.1">
    <property type="nucleotide sequence ID" value="NZ_NPDT01000006.1"/>
</dbReference>
<dbReference type="InterPro" id="IPR012902">
    <property type="entry name" value="N_methyl_site"/>
</dbReference>
<proteinExistence type="predicted"/>
<organism evidence="2 3">
    <name type="scientific">Leptospira wolffii</name>
    <dbReference type="NCBI Taxonomy" id="409998"/>
    <lineage>
        <taxon>Bacteria</taxon>
        <taxon>Pseudomonadati</taxon>
        <taxon>Spirochaetota</taxon>
        <taxon>Spirochaetia</taxon>
        <taxon>Leptospirales</taxon>
        <taxon>Leptospiraceae</taxon>
        <taxon>Leptospira</taxon>
    </lineage>
</organism>
<keyword evidence="1" id="KW-0812">Transmembrane</keyword>
<evidence type="ECO:0000313" key="2">
    <source>
        <dbReference type="EMBL" id="PJZ65183.1"/>
    </source>
</evidence>
<dbReference type="EMBL" id="NPDT01000006">
    <property type="protein sequence ID" value="PJZ65183.1"/>
    <property type="molecule type" value="Genomic_DNA"/>
</dbReference>
<dbReference type="PROSITE" id="PS00409">
    <property type="entry name" value="PROKAR_NTER_METHYL"/>
    <property type="match status" value="1"/>
</dbReference>
<accession>A0A2M9Z9W2</accession>
<dbReference type="SUPFAM" id="SSF54523">
    <property type="entry name" value="Pili subunits"/>
    <property type="match status" value="1"/>
</dbReference>
<comment type="caution">
    <text evidence="2">The sequence shown here is derived from an EMBL/GenBank/DDBJ whole genome shotgun (WGS) entry which is preliminary data.</text>
</comment>
<evidence type="ECO:0000256" key="1">
    <source>
        <dbReference type="SAM" id="Phobius"/>
    </source>
</evidence>
<sequence length="188" mass="21402">MRGRKSRLRSGFTLIELGVVVMLIGVILGLVIPSVANLFTPGAQEEAFVLHDVVTFCYKRARLYQKTVYLQLDVDTETYSVIDIERDDSGMKEKPVFKERELPSSSSIVDIMDGRGYRYIKGKVRIPFSPLSVAEDFYIHLGPDPEIKRTLVIRRYGGKSEIMDSEAVVPKENLDWYKQNETYGSSQL</sequence>
<dbReference type="InterPro" id="IPR045584">
    <property type="entry name" value="Pilin-like"/>
</dbReference>
<protein>
    <submittedName>
        <fullName evidence="2">Prepilin-type cleavage/methylation domain-containing protein</fullName>
    </submittedName>
</protein>
<feature type="transmembrane region" description="Helical" evidence="1">
    <location>
        <begin position="12"/>
        <end position="32"/>
    </location>
</feature>